<evidence type="ECO:0000313" key="3">
    <source>
        <dbReference type="Proteomes" id="UP001218188"/>
    </source>
</evidence>
<gene>
    <name evidence="2" type="ORF">C8F04DRAFT_1278458</name>
</gene>
<evidence type="ECO:0000313" key="2">
    <source>
        <dbReference type="EMBL" id="KAJ7018001.1"/>
    </source>
</evidence>
<name>A0AAD6RYQ2_9AGAR</name>
<feature type="transmembrane region" description="Helical" evidence="1">
    <location>
        <begin position="26"/>
        <end position="49"/>
    </location>
</feature>
<evidence type="ECO:0000256" key="1">
    <source>
        <dbReference type="SAM" id="Phobius"/>
    </source>
</evidence>
<keyword evidence="1" id="KW-0812">Transmembrane</keyword>
<dbReference type="AlphaFoldDB" id="A0AAD6RYQ2"/>
<proteinExistence type="predicted"/>
<sequence>MSGPCITTQDMHWTIPIQHLDPMAQITILLGILCNVILGLSIGHTNFLFDSIMLLIKLAMEKILQDPPTTQRLNLVPENLYVSILTGPNGPHKDHINPYLRPPVDIGVTGWERGIHLSKTGASPETGRTVDLAFVLSVDDLSAARDVAGAAGHTSNILNWVLRDLDAMRSQAVAWRDAAHP</sequence>
<keyword evidence="1" id="KW-1133">Transmembrane helix</keyword>
<keyword evidence="1" id="KW-0472">Membrane</keyword>
<accession>A0AAD6RYQ2</accession>
<dbReference type="EMBL" id="JARJCM010000367">
    <property type="protein sequence ID" value="KAJ7018001.1"/>
    <property type="molecule type" value="Genomic_DNA"/>
</dbReference>
<organism evidence="2 3">
    <name type="scientific">Mycena alexandri</name>
    <dbReference type="NCBI Taxonomy" id="1745969"/>
    <lineage>
        <taxon>Eukaryota</taxon>
        <taxon>Fungi</taxon>
        <taxon>Dikarya</taxon>
        <taxon>Basidiomycota</taxon>
        <taxon>Agaricomycotina</taxon>
        <taxon>Agaricomycetes</taxon>
        <taxon>Agaricomycetidae</taxon>
        <taxon>Agaricales</taxon>
        <taxon>Marasmiineae</taxon>
        <taxon>Mycenaceae</taxon>
        <taxon>Mycena</taxon>
    </lineage>
</organism>
<reference evidence="2" key="1">
    <citation type="submission" date="2023-03" db="EMBL/GenBank/DDBJ databases">
        <title>Massive genome expansion in bonnet fungi (Mycena s.s.) driven by repeated elements and novel gene families across ecological guilds.</title>
        <authorList>
            <consortium name="Lawrence Berkeley National Laboratory"/>
            <person name="Harder C.B."/>
            <person name="Miyauchi S."/>
            <person name="Viragh M."/>
            <person name="Kuo A."/>
            <person name="Thoen E."/>
            <person name="Andreopoulos B."/>
            <person name="Lu D."/>
            <person name="Skrede I."/>
            <person name="Drula E."/>
            <person name="Henrissat B."/>
            <person name="Morin E."/>
            <person name="Kohler A."/>
            <person name="Barry K."/>
            <person name="LaButti K."/>
            <person name="Morin E."/>
            <person name="Salamov A."/>
            <person name="Lipzen A."/>
            <person name="Mereny Z."/>
            <person name="Hegedus B."/>
            <person name="Baldrian P."/>
            <person name="Stursova M."/>
            <person name="Weitz H."/>
            <person name="Taylor A."/>
            <person name="Grigoriev I.V."/>
            <person name="Nagy L.G."/>
            <person name="Martin F."/>
            <person name="Kauserud H."/>
        </authorList>
    </citation>
    <scope>NUCLEOTIDE SEQUENCE</scope>
    <source>
        <strain evidence="2">CBHHK200</strain>
    </source>
</reference>
<dbReference type="Proteomes" id="UP001218188">
    <property type="component" value="Unassembled WGS sequence"/>
</dbReference>
<comment type="caution">
    <text evidence="2">The sequence shown here is derived from an EMBL/GenBank/DDBJ whole genome shotgun (WGS) entry which is preliminary data.</text>
</comment>
<protein>
    <submittedName>
        <fullName evidence="2">Uncharacterized protein</fullName>
    </submittedName>
</protein>
<keyword evidence="3" id="KW-1185">Reference proteome</keyword>